<name>A0A919NXU9_9ACTN</name>
<evidence type="ECO:0000313" key="1">
    <source>
        <dbReference type="EMBL" id="GIF25931.1"/>
    </source>
</evidence>
<keyword evidence="2" id="KW-1185">Reference proteome</keyword>
<dbReference type="Proteomes" id="UP000623608">
    <property type="component" value="Unassembled WGS sequence"/>
</dbReference>
<comment type="caution">
    <text evidence="1">The sequence shown here is derived from an EMBL/GenBank/DDBJ whole genome shotgun (WGS) entry which is preliminary data.</text>
</comment>
<gene>
    <name evidence="1" type="ORF">Ate02nite_86610</name>
</gene>
<evidence type="ECO:0000313" key="2">
    <source>
        <dbReference type="Proteomes" id="UP000623608"/>
    </source>
</evidence>
<proteinExistence type="predicted"/>
<reference evidence="1" key="1">
    <citation type="submission" date="2021-01" db="EMBL/GenBank/DDBJ databases">
        <title>Whole genome shotgun sequence of Actinoplanes tereljensis NBRC 105297.</title>
        <authorList>
            <person name="Komaki H."/>
            <person name="Tamura T."/>
        </authorList>
    </citation>
    <scope>NUCLEOTIDE SEQUENCE</scope>
    <source>
        <strain evidence="1">NBRC 105297</strain>
    </source>
</reference>
<protein>
    <submittedName>
        <fullName evidence="1">Uncharacterized protein</fullName>
    </submittedName>
</protein>
<dbReference type="EMBL" id="BOMY01000055">
    <property type="protein sequence ID" value="GIF25931.1"/>
    <property type="molecule type" value="Genomic_DNA"/>
</dbReference>
<sequence>MRNLAKALAPFDGQLSEAFAADVAARISVRSFAARLGLREITNLVDADRRHVVELHRIADDFNAADLSHLDLAGLQLAGIRWSEGTRWPESWVETIRRASDPLGGGT</sequence>
<dbReference type="AlphaFoldDB" id="A0A919NXU9"/>
<accession>A0A919NXU9</accession>
<organism evidence="1 2">
    <name type="scientific">Paractinoplanes tereljensis</name>
    <dbReference type="NCBI Taxonomy" id="571912"/>
    <lineage>
        <taxon>Bacteria</taxon>
        <taxon>Bacillati</taxon>
        <taxon>Actinomycetota</taxon>
        <taxon>Actinomycetes</taxon>
        <taxon>Micromonosporales</taxon>
        <taxon>Micromonosporaceae</taxon>
        <taxon>Paractinoplanes</taxon>
    </lineage>
</organism>